<evidence type="ECO:0000259" key="1">
    <source>
        <dbReference type="PROSITE" id="PS51677"/>
    </source>
</evidence>
<dbReference type="SUPFAM" id="SSF88713">
    <property type="entry name" value="Glycoside hydrolase/deacetylase"/>
    <property type="match status" value="1"/>
</dbReference>
<dbReference type="PANTHER" id="PTHR10587:SF80">
    <property type="entry name" value="CHITOOLIGOSACCHARIDE DEACETYLASE"/>
    <property type="match status" value="1"/>
</dbReference>
<proteinExistence type="predicted"/>
<reference evidence="2 3" key="1">
    <citation type="submission" date="2020-07" db="EMBL/GenBank/DDBJ databases">
        <title>Alkalicella. sp. LB2 genome.</title>
        <authorList>
            <person name="Postec A."/>
            <person name="Quemeneur M."/>
        </authorList>
    </citation>
    <scope>NUCLEOTIDE SEQUENCE [LARGE SCALE GENOMIC DNA]</scope>
    <source>
        <strain evidence="2 3">LB2</strain>
    </source>
</reference>
<sequence length="348" mass="39235">MSVYIRSITLTKLLAILVVAILCLSAMIFVAYSIHNSFTTVSADVTMGRFNLGGKKKDEIMHYLESISSEFSFEAQDAYIDSETKSLIPHLNGCQLDIDATAEKIVGAKKGESVDPVIHTILPLVTIKDFSHVPIYQGNPIRKQASLVINISWGNEFNDYLQEMLDILKDQGVKGNFFLVGKWAEKYPNLVKQIHQEGHILANHGYSDPYMSKISIEEISIEINKTNDLIKEATGYTPIYFSPPYGEKDTRIFEQSTKDSMVNVLWSLDTIDWQRPGIDAMADRILNNMHNGAIILMHNTEQTPAALKKIIIGIKEKGYEIVDLDTMLSPDYYLQNIKQKISIEDIPN</sequence>
<dbReference type="InterPro" id="IPR011330">
    <property type="entry name" value="Glyco_hydro/deAcase_b/a-brl"/>
</dbReference>
<feature type="domain" description="NodB homology" evidence="1">
    <location>
        <begin position="145"/>
        <end position="322"/>
    </location>
</feature>
<dbReference type="KEGG" id="acae:HYG86_17660"/>
<organism evidence="2 3">
    <name type="scientific">Alkalicella caledoniensis</name>
    <dbReference type="NCBI Taxonomy" id="2731377"/>
    <lineage>
        <taxon>Bacteria</taxon>
        <taxon>Bacillati</taxon>
        <taxon>Bacillota</taxon>
        <taxon>Clostridia</taxon>
        <taxon>Eubacteriales</taxon>
        <taxon>Proteinivoracaceae</taxon>
        <taxon>Alkalicella</taxon>
    </lineage>
</organism>
<keyword evidence="3" id="KW-1185">Reference proteome</keyword>
<dbReference type="RefSeq" id="WP_213166864.1">
    <property type="nucleotide sequence ID" value="NZ_CP058559.1"/>
</dbReference>
<dbReference type="Gene3D" id="3.20.20.370">
    <property type="entry name" value="Glycoside hydrolase/deacetylase"/>
    <property type="match status" value="1"/>
</dbReference>
<dbReference type="Pfam" id="PF01522">
    <property type="entry name" value="Polysacc_deac_1"/>
    <property type="match status" value="1"/>
</dbReference>
<dbReference type="GO" id="GO:0016020">
    <property type="term" value="C:membrane"/>
    <property type="evidence" value="ECO:0007669"/>
    <property type="project" value="TreeGrafter"/>
</dbReference>
<dbReference type="AlphaFoldDB" id="A0A7G9WCR0"/>
<dbReference type="Proteomes" id="UP000516160">
    <property type="component" value="Chromosome"/>
</dbReference>
<name>A0A7G9WCR0_ALKCA</name>
<dbReference type="EMBL" id="CP058559">
    <property type="protein sequence ID" value="QNO16472.1"/>
    <property type="molecule type" value="Genomic_DNA"/>
</dbReference>
<dbReference type="GO" id="GO:0016810">
    <property type="term" value="F:hydrolase activity, acting on carbon-nitrogen (but not peptide) bonds"/>
    <property type="evidence" value="ECO:0007669"/>
    <property type="project" value="InterPro"/>
</dbReference>
<dbReference type="InterPro" id="IPR050248">
    <property type="entry name" value="Polysacc_deacetylase_ArnD"/>
</dbReference>
<protein>
    <submittedName>
        <fullName evidence="2">Polysaccharide deacetylase family protein</fullName>
    </submittedName>
</protein>
<evidence type="ECO:0000313" key="2">
    <source>
        <dbReference type="EMBL" id="QNO16472.1"/>
    </source>
</evidence>
<accession>A0A7G9WCR0</accession>
<dbReference type="PROSITE" id="PS51677">
    <property type="entry name" value="NODB"/>
    <property type="match status" value="1"/>
</dbReference>
<dbReference type="InterPro" id="IPR002509">
    <property type="entry name" value="NODB_dom"/>
</dbReference>
<dbReference type="GO" id="GO:0005975">
    <property type="term" value="P:carbohydrate metabolic process"/>
    <property type="evidence" value="ECO:0007669"/>
    <property type="project" value="InterPro"/>
</dbReference>
<evidence type="ECO:0000313" key="3">
    <source>
        <dbReference type="Proteomes" id="UP000516160"/>
    </source>
</evidence>
<gene>
    <name evidence="2" type="ORF">HYG86_17660</name>
</gene>
<dbReference type="PANTHER" id="PTHR10587">
    <property type="entry name" value="GLYCOSYL TRANSFERASE-RELATED"/>
    <property type="match status" value="1"/>
</dbReference>